<dbReference type="Proteomes" id="UP000784294">
    <property type="component" value="Unassembled WGS sequence"/>
</dbReference>
<evidence type="ECO:0000256" key="1">
    <source>
        <dbReference type="SAM" id="MobiDB-lite"/>
    </source>
</evidence>
<name>A0A448XJM9_9PLAT</name>
<comment type="caution">
    <text evidence="2">The sequence shown here is derived from an EMBL/GenBank/DDBJ whole genome shotgun (WGS) entry which is preliminary data.</text>
</comment>
<sequence length="253" mass="26792">MQIQESTYNLHSCIPSETISNPTYLSTRCLADLSSIECCRPGAEAASCTSPGISVYHLAKQLPLTQLVKLPYATASSATSVGSSEANYSLCYRQGQPGIACSIASSTFVESSLEGGKETKCHYPGSINEGKSVLKAERHAGDVVEASQSGRSGGVRTRGKETKCHYPGSINEGKSILTAERHAGDVVEASQPGRSGGVRTSLSTTSLRRLSSFQDGPGLSGGVPSDLSQFTLRNGKKWWRIFPFLLSSIGVHS</sequence>
<feature type="region of interest" description="Disordered" evidence="1">
    <location>
        <begin position="142"/>
        <end position="167"/>
    </location>
</feature>
<organism evidence="2 3">
    <name type="scientific">Protopolystoma xenopodis</name>
    <dbReference type="NCBI Taxonomy" id="117903"/>
    <lineage>
        <taxon>Eukaryota</taxon>
        <taxon>Metazoa</taxon>
        <taxon>Spiralia</taxon>
        <taxon>Lophotrochozoa</taxon>
        <taxon>Platyhelminthes</taxon>
        <taxon>Monogenea</taxon>
        <taxon>Polyopisthocotylea</taxon>
        <taxon>Polystomatidea</taxon>
        <taxon>Polystomatidae</taxon>
        <taxon>Protopolystoma</taxon>
    </lineage>
</organism>
<reference evidence="2" key="1">
    <citation type="submission" date="2018-11" db="EMBL/GenBank/DDBJ databases">
        <authorList>
            <consortium name="Pathogen Informatics"/>
        </authorList>
    </citation>
    <scope>NUCLEOTIDE SEQUENCE</scope>
</reference>
<dbReference type="EMBL" id="CAAALY010257233">
    <property type="protein sequence ID" value="VEL38219.1"/>
    <property type="molecule type" value="Genomic_DNA"/>
</dbReference>
<accession>A0A448XJM9</accession>
<proteinExistence type="predicted"/>
<gene>
    <name evidence="2" type="ORF">PXEA_LOCUS31659</name>
</gene>
<keyword evidence="3" id="KW-1185">Reference proteome</keyword>
<evidence type="ECO:0000313" key="3">
    <source>
        <dbReference type="Proteomes" id="UP000784294"/>
    </source>
</evidence>
<dbReference type="AlphaFoldDB" id="A0A448XJM9"/>
<evidence type="ECO:0000313" key="2">
    <source>
        <dbReference type="EMBL" id="VEL38219.1"/>
    </source>
</evidence>
<protein>
    <submittedName>
        <fullName evidence="2">Uncharacterized protein</fullName>
    </submittedName>
</protein>